<dbReference type="InterPro" id="IPR007930">
    <property type="entry name" value="DUF724"/>
</dbReference>
<dbReference type="EMBL" id="JAGKQM010000014">
    <property type="protein sequence ID" value="KAH0881837.1"/>
    <property type="molecule type" value="Genomic_DNA"/>
</dbReference>
<evidence type="ECO:0000256" key="3">
    <source>
        <dbReference type="SAM" id="Coils"/>
    </source>
</evidence>
<dbReference type="SMART" id="SM00579">
    <property type="entry name" value="FBD"/>
    <property type="match status" value="1"/>
</dbReference>
<dbReference type="SUPFAM" id="SSF81383">
    <property type="entry name" value="F-box domain"/>
    <property type="match status" value="1"/>
</dbReference>
<keyword evidence="7" id="KW-1185">Reference proteome</keyword>
<keyword evidence="3" id="KW-0175">Coiled coil</keyword>
<dbReference type="CDD" id="cd20405">
    <property type="entry name" value="Tudor_Agenet_AtDUF_rpt1_3"/>
    <property type="match status" value="3"/>
</dbReference>
<dbReference type="InterPro" id="IPR001810">
    <property type="entry name" value="F-box_dom"/>
</dbReference>
<accession>A0ABQ7ZNM2</accession>
<name>A0ABQ7ZNM2_BRANA</name>
<feature type="coiled-coil region" evidence="3">
    <location>
        <begin position="884"/>
        <end position="932"/>
    </location>
</feature>
<dbReference type="InterPro" id="IPR055294">
    <property type="entry name" value="FBL60-like"/>
</dbReference>
<evidence type="ECO:0000313" key="6">
    <source>
        <dbReference type="EMBL" id="KAH0881837.1"/>
    </source>
</evidence>
<keyword evidence="2" id="KW-0341">Growth regulation</keyword>
<sequence length="1394" mass="159135">GRRVMRSCCSSRDRISDLPDEILGKILSLVPTKVAVSTSVLSKRWSRMNNNNNLLAHVDTLSFDESMVVYPNEEAVSGSSDRFLDFLDKTLRNCLTKTIKKFSLSHRGGSFTRSPAIYGWILSALEEEQGCLEEVHLECTRIEVNLERRLLTSNTLVKLTLSREYCLEVDRVYFPALKSLSLLTVGGLDYNNYRRLIKGCPVLEELFITDIGADTLDPYPPCCTTHVKSASIKRLVLSVDMPYGGPNNLHSFHELHDLTYVKAPSLVYLDYSSHVFMDYRFLDLDSLLQVRLNLKLWDHHKPIYGDVTNLAAGISNITTLHLSPDSLEAFHFCCKSMPVFKNLLNLSIESNKKKGWQAMPFLLKSCPNLRTLVFKGLVHRVTDKCGDACACTPYNKHKKKMKKKKSKVISCLWTCPVKVLEIVEYGGSFQELKQMRHFLGNLECLETVRVGIDADNSMFLRANLLALPIRAMGTEMVKGSEVEVSSQEEGLKGAYFRALLEENTTMSGRKKVSVRYKTLLTDDGSSPLTEAVQQSLLRPVPPEEEYMDVVLEEGTVVDAYLRDGWWTGVIINKKLEDSNFLVCFDSPPDIIVFEKTNLRAHVVWTDPKWVRPDLKEVDKKTMFCPGRMVEVSSSVDKAEDAWFPAMLIKEIEVDGEKKFIVKDCNHEARPNTTVVPRRVRPQPPPPSSVEEKYTLMDRVEAFHGSVWRKGLVKEVRTGKRYKVFLVATKEEHFFSQSDVRPLKVWEDEAWHDVPKVTSSSSHQTPNVMMMNSAANVEETPPPALLMALPFAKRSPYWKSPEAKEGYKTMPQRPHFSPLLAAEDVNHREWSAVGMTVSFYGFLEQVKGLKPHDSLSVLCSLSASFVELEEYGFDIGAPQSRIRKMMSLKDEQAKIAEEKQCLEKKVGEDEKRSRKLAEEMDVLKGKMLELQRQEAVARGEKEAADKRVVEMKASGERWKMWNLSFLRLPRLHDKEDEKFSIAKDCEVEVSCEEEGFIGAWYRAILEETPTRSGRKKLRVRYTTLLEEDCSTPFTETVEERFIRPVPPEDPSVVLEEGSVVDADHNDGWWKGVITKKMEDGKFLVYFDSPPDMIQFEKKQLRPHFDWTGSKWVRSQNKVSEEQYSKENSHKRKMKRKKTHNLNLEKTEAMIAGTSDDDYDQNLSAWILGVKSSNGSDKSKAMVAGTSNNIFDDDYDQSLSAWILGVKSSNSSDKSKLAHDETRASEDTTMVLPFAKRSPIWKALESMEVFKTAKQSPHFIPLLETREEFREGLAVGEMVNFSSLLERVKNLHPHTPKNTLEGLKECFAELEKYGFDVTTPISRINMLFSLARKQVNTEDILKGNAKKMKKEVRKRQKLEQDMKAIEFKILELRRQKADLKQKKKKDGSEIPLSSFM</sequence>
<dbReference type="CDD" id="cd22160">
    <property type="entry name" value="F-box_AtFBL13-like"/>
    <property type="match status" value="1"/>
</dbReference>
<feature type="domain" description="F-box" evidence="5">
    <location>
        <begin position="12"/>
        <end position="58"/>
    </location>
</feature>
<dbReference type="InterPro" id="IPR008395">
    <property type="entry name" value="Agenet-like_dom"/>
</dbReference>
<keyword evidence="1" id="KW-0813">Transport</keyword>
<dbReference type="Gene3D" id="1.20.1280.50">
    <property type="match status" value="1"/>
</dbReference>
<evidence type="ECO:0000313" key="7">
    <source>
        <dbReference type="Proteomes" id="UP000824890"/>
    </source>
</evidence>
<reference evidence="6 7" key="1">
    <citation type="submission" date="2021-05" db="EMBL/GenBank/DDBJ databases">
        <title>Genome Assembly of Synthetic Allotetraploid Brassica napus Reveals Homoeologous Exchanges between Subgenomes.</title>
        <authorList>
            <person name="Davis J.T."/>
        </authorList>
    </citation>
    <scope>NUCLEOTIDE SEQUENCE [LARGE SCALE GENOMIC DNA]</scope>
    <source>
        <strain evidence="7">cv. Da-Ae</strain>
        <tissue evidence="6">Seedling</tissue>
    </source>
</reference>
<dbReference type="SMART" id="SM00743">
    <property type="entry name" value="Agenet"/>
    <property type="match status" value="6"/>
</dbReference>
<feature type="region of interest" description="Disordered" evidence="4">
    <location>
        <begin position="1375"/>
        <end position="1394"/>
    </location>
</feature>
<comment type="caution">
    <text evidence="6">The sequence shown here is derived from an EMBL/GenBank/DDBJ whole genome shotgun (WGS) entry which is preliminary data.</text>
</comment>
<gene>
    <name evidence="6" type="ORF">HID58_057933</name>
</gene>
<dbReference type="PANTHER" id="PTHR31293">
    <property type="entry name" value="RNI-LIKE SUPERFAMILY PROTEIN"/>
    <property type="match status" value="1"/>
</dbReference>
<dbReference type="CDD" id="cd20406">
    <property type="entry name" value="Tudor_Agenet_AtDUF_rpt2_4"/>
    <property type="match status" value="3"/>
</dbReference>
<evidence type="ECO:0000256" key="4">
    <source>
        <dbReference type="SAM" id="MobiDB-lite"/>
    </source>
</evidence>
<dbReference type="Pfam" id="PF05266">
    <property type="entry name" value="DUF724"/>
    <property type="match status" value="2"/>
</dbReference>
<dbReference type="InterPro" id="IPR036047">
    <property type="entry name" value="F-box-like_dom_sf"/>
</dbReference>
<dbReference type="Pfam" id="PF00646">
    <property type="entry name" value="F-box"/>
    <property type="match status" value="1"/>
</dbReference>
<feature type="compositionally biased region" description="Basic and acidic residues" evidence="4">
    <location>
        <begin position="1117"/>
        <end position="1126"/>
    </location>
</feature>
<dbReference type="InterPro" id="IPR014002">
    <property type="entry name" value="Agenet_dom_plant"/>
</dbReference>
<dbReference type="Proteomes" id="UP000824890">
    <property type="component" value="Unassembled WGS sequence"/>
</dbReference>
<dbReference type="Gene3D" id="3.80.10.10">
    <property type="entry name" value="Ribonuclease Inhibitor"/>
    <property type="match status" value="1"/>
</dbReference>
<dbReference type="SUPFAM" id="SSF52047">
    <property type="entry name" value="RNI-like"/>
    <property type="match status" value="1"/>
</dbReference>
<dbReference type="InterPro" id="IPR032675">
    <property type="entry name" value="LRR_dom_sf"/>
</dbReference>
<dbReference type="InterPro" id="IPR053781">
    <property type="entry name" value="F-box_AtFBL13-like"/>
</dbReference>
<feature type="non-terminal residue" evidence="6">
    <location>
        <position position="1"/>
    </location>
</feature>
<evidence type="ECO:0000256" key="1">
    <source>
        <dbReference type="ARBA" id="ARBA00022448"/>
    </source>
</evidence>
<dbReference type="PANTHER" id="PTHR31293:SF12">
    <property type="entry name" value="RNI-LIKE SUPERFAMILY PROTEIN"/>
    <property type="match status" value="1"/>
</dbReference>
<organism evidence="6 7">
    <name type="scientific">Brassica napus</name>
    <name type="common">Rape</name>
    <dbReference type="NCBI Taxonomy" id="3708"/>
    <lineage>
        <taxon>Eukaryota</taxon>
        <taxon>Viridiplantae</taxon>
        <taxon>Streptophyta</taxon>
        <taxon>Embryophyta</taxon>
        <taxon>Tracheophyta</taxon>
        <taxon>Spermatophyta</taxon>
        <taxon>Magnoliopsida</taxon>
        <taxon>eudicotyledons</taxon>
        <taxon>Gunneridae</taxon>
        <taxon>Pentapetalae</taxon>
        <taxon>rosids</taxon>
        <taxon>malvids</taxon>
        <taxon>Brassicales</taxon>
        <taxon>Brassicaceae</taxon>
        <taxon>Brassiceae</taxon>
        <taxon>Brassica</taxon>
    </lineage>
</organism>
<dbReference type="InterPro" id="IPR006566">
    <property type="entry name" value="FBD"/>
</dbReference>
<feature type="compositionally biased region" description="Basic residues" evidence="4">
    <location>
        <begin position="1127"/>
        <end position="1137"/>
    </location>
</feature>
<dbReference type="PROSITE" id="PS50181">
    <property type="entry name" value="FBOX"/>
    <property type="match status" value="1"/>
</dbReference>
<feature type="region of interest" description="Disordered" evidence="4">
    <location>
        <begin position="1116"/>
        <end position="1137"/>
    </location>
</feature>
<dbReference type="Pfam" id="PF05641">
    <property type="entry name" value="Agenet"/>
    <property type="match status" value="4"/>
</dbReference>
<proteinExistence type="predicted"/>
<protein>
    <recommendedName>
        <fullName evidence="5">F-box domain-containing protein</fullName>
    </recommendedName>
</protein>
<evidence type="ECO:0000256" key="2">
    <source>
        <dbReference type="ARBA" id="ARBA00022604"/>
    </source>
</evidence>
<evidence type="ECO:0000259" key="5">
    <source>
        <dbReference type="PROSITE" id="PS50181"/>
    </source>
</evidence>